<evidence type="ECO:0000256" key="2">
    <source>
        <dbReference type="ARBA" id="ARBA00022649"/>
    </source>
</evidence>
<dbReference type="Gene3D" id="6.10.10.120">
    <property type="entry name" value="Antitoxin ParD1-like"/>
    <property type="match status" value="1"/>
</dbReference>
<keyword evidence="2" id="KW-1277">Toxin-antitoxin system</keyword>
<dbReference type="InterPro" id="IPR038296">
    <property type="entry name" value="ParD_sf"/>
</dbReference>
<evidence type="ECO:0008006" key="6">
    <source>
        <dbReference type="Google" id="ProtNLM"/>
    </source>
</evidence>
<feature type="region of interest" description="Disordered" evidence="3">
    <location>
        <begin position="49"/>
        <end position="84"/>
    </location>
</feature>
<dbReference type="InterPro" id="IPR022789">
    <property type="entry name" value="ParD"/>
</dbReference>
<organism evidence="4 5">
    <name type="scientific">Paraburkholderia hospita</name>
    <dbReference type="NCBI Taxonomy" id="169430"/>
    <lineage>
        <taxon>Bacteria</taxon>
        <taxon>Pseudomonadati</taxon>
        <taxon>Pseudomonadota</taxon>
        <taxon>Betaproteobacteria</taxon>
        <taxon>Burkholderiales</taxon>
        <taxon>Burkholderiaceae</taxon>
        <taxon>Paraburkholderia</taxon>
    </lineage>
</organism>
<gene>
    <name evidence="4" type="ORF">WQE_40839</name>
</gene>
<dbReference type="NCBIfam" id="TIGR02606">
    <property type="entry name" value="antidote_CC2985"/>
    <property type="match status" value="1"/>
</dbReference>
<sequence>MQEQLLPIKHAISVSLTEHLDSFVKSELAAGRYRTASEVVRAGLRLLEEQTTQRRAPAAPSGLTDRQPITGSTRSARRSGSEEQ</sequence>
<dbReference type="InterPro" id="IPR010985">
    <property type="entry name" value="Ribbon_hlx_hlx"/>
</dbReference>
<dbReference type="PANTHER" id="PTHR36582">
    <property type="entry name" value="ANTITOXIN PARD"/>
    <property type="match status" value="1"/>
</dbReference>
<comment type="caution">
    <text evidence="4">The sequence shown here is derived from an EMBL/GenBank/DDBJ whole genome shotgun (WGS) entry which is preliminary data.</text>
</comment>
<dbReference type="CDD" id="cd22231">
    <property type="entry name" value="RHH_NikR_HicB-like"/>
    <property type="match status" value="1"/>
</dbReference>
<comment type="similarity">
    <text evidence="1">Belongs to the ParD antitoxin family.</text>
</comment>
<keyword evidence="5" id="KW-1185">Reference proteome</keyword>
<protein>
    <recommendedName>
        <fullName evidence="6">Addiction module antidote protein, CC2985 family</fullName>
    </recommendedName>
</protein>
<accession>A0ABP2PB79</accession>
<dbReference type="PANTHER" id="PTHR36582:SF2">
    <property type="entry name" value="ANTITOXIN PARD"/>
    <property type="match status" value="1"/>
</dbReference>
<name>A0ABP2PB79_9BURK</name>
<dbReference type="RefSeq" id="WP_009769971.1">
    <property type="nucleotide sequence ID" value="NZ_CADFGJ010000013.1"/>
</dbReference>
<reference evidence="4 5" key="1">
    <citation type="journal article" date="2012" name="J. Bacteriol.">
        <title>Draft Genome Sequence of the Soil Bacterium Burkholderia terrae Strain BS001, Which Interacts with Fungal Surface Structures.</title>
        <authorList>
            <person name="Nazir R."/>
            <person name="Hansen M.A."/>
            <person name="Sorensen S."/>
            <person name="van Elsas J.D."/>
        </authorList>
    </citation>
    <scope>NUCLEOTIDE SEQUENCE [LARGE SCALE GENOMIC DNA]</scope>
    <source>
        <strain evidence="4 5">BS001</strain>
    </source>
</reference>
<dbReference type="Pfam" id="PF03693">
    <property type="entry name" value="ParD_antitoxin"/>
    <property type="match status" value="1"/>
</dbReference>
<evidence type="ECO:0000313" key="4">
    <source>
        <dbReference type="EMBL" id="EIM95066.1"/>
    </source>
</evidence>
<dbReference type="SUPFAM" id="SSF47598">
    <property type="entry name" value="Ribbon-helix-helix"/>
    <property type="match status" value="1"/>
</dbReference>
<evidence type="ECO:0000256" key="3">
    <source>
        <dbReference type="SAM" id="MobiDB-lite"/>
    </source>
</evidence>
<evidence type="ECO:0000313" key="5">
    <source>
        <dbReference type="Proteomes" id="UP000004980"/>
    </source>
</evidence>
<dbReference type="Proteomes" id="UP000004980">
    <property type="component" value="Unassembled WGS sequence"/>
</dbReference>
<proteinExistence type="inferred from homology"/>
<evidence type="ECO:0000256" key="1">
    <source>
        <dbReference type="ARBA" id="ARBA00008580"/>
    </source>
</evidence>
<dbReference type="EMBL" id="AKAU01000256">
    <property type="protein sequence ID" value="EIM95066.1"/>
    <property type="molecule type" value="Genomic_DNA"/>
</dbReference>